<dbReference type="InterPro" id="IPR020040">
    <property type="entry name" value="Ribosomal_uL6_a/b-dom"/>
</dbReference>
<keyword evidence="6" id="KW-0694">RNA-binding</keyword>
<dbReference type="PRINTS" id="PR00059">
    <property type="entry name" value="RIBOSOMALL6"/>
</dbReference>
<dbReference type="InterPro" id="IPR019906">
    <property type="entry name" value="Ribosomal_uL6_bac-type"/>
</dbReference>
<comment type="caution">
    <text evidence="8">The sequence shown here is derived from an EMBL/GenBank/DDBJ whole genome shotgun (WGS) entry which is preliminary data.</text>
</comment>
<dbReference type="GO" id="GO:0002181">
    <property type="term" value="P:cytoplasmic translation"/>
    <property type="evidence" value="ECO:0007669"/>
    <property type="project" value="TreeGrafter"/>
</dbReference>
<comment type="similarity">
    <text evidence="5">Belongs to the universal ribosomal protein uL6 family.</text>
</comment>
<evidence type="ECO:0000256" key="1">
    <source>
        <dbReference type="ARBA" id="ARBA00022980"/>
    </source>
</evidence>
<protein>
    <recommendedName>
        <fullName evidence="3 4">50S ribosomal protein L6</fullName>
    </recommendedName>
</protein>
<dbReference type="Gene3D" id="3.90.930.12">
    <property type="entry name" value="Ribosomal protein L6, alpha-beta domain"/>
    <property type="match status" value="2"/>
</dbReference>
<feature type="domain" description="Large ribosomal subunit protein uL6 alpha-beta" evidence="7">
    <location>
        <begin position="11"/>
        <end position="84"/>
    </location>
</feature>
<evidence type="ECO:0000256" key="5">
    <source>
        <dbReference type="RuleBase" id="RU003869"/>
    </source>
</evidence>
<evidence type="ECO:0000259" key="7">
    <source>
        <dbReference type="Pfam" id="PF00347"/>
    </source>
</evidence>
<comment type="function">
    <text evidence="6">This protein binds to the 23S rRNA, and is important in its secondary structure. It is located near the subunit interface in the base of the L7/L12 stalk, and near the tRNA binding site of the peptidyltransferase center.</text>
</comment>
<dbReference type="InterPro" id="IPR036789">
    <property type="entry name" value="Ribosomal_uL6-like_a/b-dom_sf"/>
</dbReference>
<reference evidence="8 9" key="1">
    <citation type="journal article" date="2016" name="Nat. Commun.">
        <title>Thousands of microbial genomes shed light on interconnected biogeochemical processes in an aquifer system.</title>
        <authorList>
            <person name="Anantharaman K."/>
            <person name="Brown C.T."/>
            <person name="Hug L.A."/>
            <person name="Sharon I."/>
            <person name="Castelle C.J."/>
            <person name="Probst A.J."/>
            <person name="Thomas B.C."/>
            <person name="Singh A."/>
            <person name="Wilkins M.J."/>
            <person name="Karaoz U."/>
            <person name="Brodie E.L."/>
            <person name="Williams K.H."/>
            <person name="Hubbard S.S."/>
            <person name="Banfield J.F."/>
        </authorList>
    </citation>
    <scope>NUCLEOTIDE SEQUENCE [LARGE SCALE GENOMIC DNA]</scope>
</reference>
<name>A0A1F6BQ03_9BACT</name>
<accession>A0A1F6BQ03</accession>
<dbReference type="InterPro" id="IPR000702">
    <property type="entry name" value="Ribosomal_uL6-like"/>
</dbReference>
<evidence type="ECO:0000313" key="8">
    <source>
        <dbReference type="EMBL" id="OGG39010.1"/>
    </source>
</evidence>
<keyword evidence="6" id="KW-0699">rRNA-binding</keyword>
<evidence type="ECO:0000256" key="4">
    <source>
        <dbReference type="NCBIfam" id="TIGR03654"/>
    </source>
</evidence>
<keyword evidence="2 5" id="KW-0687">Ribonucleoprotein</keyword>
<feature type="domain" description="Large ribosomal subunit protein uL6 alpha-beta" evidence="7">
    <location>
        <begin position="93"/>
        <end position="166"/>
    </location>
</feature>
<dbReference type="AlphaFoldDB" id="A0A1F6BQ03"/>
<dbReference type="PIRSF" id="PIRSF002162">
    <property type="entry name" value="Ribosomal_L6"/>
    <property type="match status" value="1"/>
</dbReference>
<dbReference type="SUPFAM" id="SSF56053">
    <property type="entry name" value="Ribosomal protein L6"/>
    <property type="match status" value="2"/>
</dbReference>
<dbReference type="PANTHER" id="PTHR11655:SF14">
    <property type="entry name" value="LARGE RIBOSOMAL SUBUNIT PROTEIN UL6M"/>
    <property type="match status" value="1"/>
</dbReference>
<evidence type="ECO:0000313" key="9">
    <source>
        <dbReference type="Proteomes" id="UP000179324"/>
    </source>
</evidence>
<dbReference type="GO" id="GO:0022625">
    <property type="term" value="C:cytosolic large ribosomal subunit"/>
    <property type="evidence" value="ECO:0007669"/>
    <property type="project" value="UniProtKB-UniRule"/>
</dbReference>
<sequence>MSKIGKQLIKIPEGVTVAIDEEKVSMKGPKGELQVRRLPHIRPEFDEVKRELSFAAEASHKQARSNWGTLRAHAANAVLGVTKGFEKTLLLEGVGYRITKVGEGLEMTLGFSHPVKYEAKPGIFFEVEKNTTLKIKGIDRELVGQVAAEIRGIEKAEPYKGRGFRYSDEIIRRKAGKKAVAASGGA</sequence>
<evidence type="ECO:0000256" key="6">
    <source>
        <dbReference type="RuleBase" id="RU003870"/>
    </source>
</evidence>
<proteinExistence type="inferred from homology"/>
<evidence type="ECO:0000256" key="2">
    <source>
        <dbReference type="ARBA" id="ARBA00023274"/>
    </source>
</evidence>
<gene>
    <name evidence="8" type="ORF">A2127_01545</name>
</gene>
<dbReference type="NCBIfam" id="TIGR03654">
    <property type="entry name" value="L6_bact"/>
    <property type="match status" value="1"/>
</dbReference>
<dbReference type="Proteomes" id="UP000179324">
    <property type="component" value="Unassembled WGS sequence"/>
</dbReference>
<dbReference type="GO" id="GO:0003735">
    <property type="term" value="F:structural constituent of ribosome"/>
    <property type="evidence" value="ECO:0007669"/>
    <property type="project" value="UniProtKB-UniRule"/>
</dbReference>
<dbReference type="PANTHER" id="PTHR11655">
    <property type="entry name" value="60S/50S RIBOSOMAL PROTEIN L6/L9"/>
    <property type="match status" value="1"/>
</dbReference>
<dbReference type="Pfam" id="PF00347">
    <property type="entry name" value="Ribosomal_L6"/>
    <property type="match status" value="2"/>
</dbReference>
<dbReference type="EMBL" id="MFKI01000020">
    <property type="protein sequence ID" value="OGG39010.1"/>
    <property type="molecule type" value="Genomic_DNA"/>
</dbReference>
<dbReference type="GO" id="GO:0019843">
    <property type="term" value="F:rRNA binding"/>
    <property type="evidence" value="ECO:0007669"/>
    <property type="project" value="UniProtKB-UniRule"/>
</dbReference>
<evidence type="ECO:0000256" key="3">
    <source>
        <dbReference type="ARBA" id="ARBA00035454"/>
    </source>
</evidence>
<organism evidence="8 9">
    <name type="scientific">Candidatus Jorgensenbacteria bacterium GWC1_48_12</name>
    <dbReference type="NCBI Taxonomy" id="1798469"/>
    <lineage>
        <taxon>Bacteria</taxon>
        <taxon>Candidatus Joergenseniibacteriota</taxon>
    </lineage>
</organism>
<keyword evidence="1 5" id="KW-0689">Ribosomal protein</keyword>